<keyword evidence="1" id="KW-0732">Signal</keyword>
<dbReference type="GO" id="GO:0008083">
    <property type="term" value="F:growth factor activity"/>
    <property type="evidence" value="ECO:0007669"/>
    <property type="project" value="TreeGrafter"/>
</dbReference>
<dbReference type="Proteomes" id="UP000265040">
    <property type="component" value="Chromosome 11"/>
</dbReference>
<dbReference type="PANTHER" id="PTHR16922">
    <property type="entry name" value="INTERLEUKIN 11"/>
    <property type="match status" value="1"/>
</dbReference>
<dbReference type="Pfam" id="PF07400">
    <property type="entry name" value="IL11"/>
    <property type="match status" value="1"/>
</dbReference>
<dbReference type="GO" id="GO:0005125">
    <property type="term" value="F:cytokine activity"/>
    <property type="evidence" value="ECO:0007669"/>
    <property type="project" value="TreeGrafter"/>
</dbReference>
<dbReference type="Ensembl" id="ENSATET00000048746.2">
    <property type="protein sequence ID" value="ENSATEP00000054339.1"/>
    <property type="gene ID" value="ENSATEG00000028943.2"/>
</dbReference>
<dbReference type="PRINTS" id="PR01944">
    <property type="entry name" value="INTLKN11FISH"/>
</dbReference>
<dbReference type="OrthoDB" id="8828755at2759"/>
<dbReference type="PANTHER" id="PTHR16922:SF0">
    <property type="entry name" value="INTERLEUKIN-11"/>
    <property type="match status" value="1"/>
</dbReference>
<dbReference type="Gene3D" id="1.20.1250.10">
    <property type="match status" value="1"/>
</dbReference>
<dbReference type="GeneID" id="113154036"/>
<dbReference type="InParanoid" id="A0A7N6FDV1"/>
<protein>
    <recommendedName>
        <fullName evidence="4">Interleukin 11a</fullName>
    </recommendedName>
</protein>
<proteinExistence type="predicted"/>
<reference evidence="2" key="1">
    <citation type="submission" date="2021-04" db="EMBL/GenBank/DDBJ databases">
        <authorList>
            <consortium name="Wellcome Sanger Institute Data Sharing"/>
        </authorList>
    </citation>
    <scope>NUCLEOTIDE SEQUENCE [LARGE SCALE GENOMIC DNA]</scope>
</reference>
<dbReference type="CTD" id="108180095"/>
<accession>A0A7N6FDV1</accession>
<dbReference type="GO" id="GO:0008284">
    <property type="term" value="P:positive regulation of cell population proliferation"/>
    <property type="evidence" value="ECO:0007669"/>
    <property type="project" value="TreeGrafter"/>
</dbReference>
<feature type="chain" id="PRO_5031493179" description="Interleukin 11a" evidence="1">
    <location>
        <begin position="27"/>
        <end position="200"/>
    </location>
</feature>
<dbReference type="InterPro" id="IPR020438">
    <property type="entry name" value="IL-11"/>
</dbReference>
<dbReference type="InterPro" id="IPR020462">
    <property type="entry name" value="IL-11B_fish"/>
</dbReference>
<evidence type="ECO:0000313" key="3">
    <source>
        <dbReference type="Proteomes" id="UP000265040"/>
    </source>
</evidence>
<evidence type="ECO:0000313" key="2">
    <source>
        <dbReference type="Ensembl" id="ENSATEP00000054339.1"/>
    </source>
</evidence>
<organism evidence="2 3">
    <name type="scientific">Anabas testudineus</name>
    <name type="common">Climbing perch</name>
    <name type="synonym">Anthias testudineus</name>
    <dbReference type="NCBI Taxonomy" id="64144"/>
    <lineage>
        <taxon>Eukaryota</taxon>
        <taxon>Metazoa</taxon>
        <taxon>Chordata</taxon>
        <taxon>Craniata</taxon>
        <taxon>Vertebrata</taxon>
        <taxon>Euteleostomi</taxon>
        <taxon>Actinopterygii</taxon>
        <taxon>Neopterygii</taxon>
        <taxon>Teleostei</taxon>
        <taxon>Neoteleostei</taxon>
        <taxon>Acanthomorphata</taxon>
        <taxon>Anabantaria</taxon>
        <taxon>Anabantiformes</taxon>
        <taxon>Anabantoidei</taxon>
        <taxon>Anabantidae</taxon>
        <taxon>Anabas</taxon>
    </lineage>
</organism>
<dbReference type="GO" id="GO:0005737">
    <property type="term" value="C:cytoplasm"/>
    <property type="evidence" value="ECO:0007669"/>
    <property type="project" value="TreeGrafter"/>
</dbReference>
<dbReference type="InterPro" id="IPR009079">
    <property type="entry name" value="4_helix_cytokine-like_core"/>
</dbReference>
<feature type="signal peptide" evidence="1">
    <location>
        <begin position="1"/>
        <end position="26"/>
    </location>
</feature>
<dbReference type="PRINTS" id="PR01946">
    <property type="entry name" value="IL11BFISH"/>
</dbReference>
<reference evidence="2" key="3">
    <citation type="submission" date="2025-09" db="UniProtKB">
        <authorList>
            <consortium name="Ensembl"/>
        </authorList>
    </citation>
    <scope>IDENTIFICATION</scope>
</reference>
<evidence type="ECO:0000256" key="1">
    <source>
        <dbReference type="SAM" id="SignalP"/>
    </source>
</evidence>
<keyword evidence="3" id="KW-1185">Reference proteome</keyword>
<name>A0A7N6FDV1_ANATE</name>
<dbReference type="RefSeq" id="XP_026203822.1">
    <property type="nucleotide sequence ID" value="XM_026348037.1"/>
</dbReference>
<sequence>MKLSPKSTPGLLHLLLLAELFVTSSSRPTHSPSLYGMFGSMIAQVEKLISICKKLHGLSDEELLQFVSVDHRLHGLPRLQHTAGHLSSLKVNESLSQLYSDTQSFKLHMDWLKTAKENVSLPFKSAEDASTHLLRLSNLLNASLNQISEQVPQSLPPSLPVVSTAFDALRFSTEIADRLQIFCNWSKRVLRCLQRNCHRH</sequence>
<evidence type="ECO:0008006" key="4">
    <source>
        <dbReference type="Google" id="ProtNLM"/>
    </source>
</evidence>
<reference evidence="2" key="2">
    <citation type="submission" date="2025-08" db="UniProtKB">
        <authorList>
            <consortium name="Ensembl"/>
        </authorList>
    </citation>
    <scope>IDENTIFICATION</scope>
</reference>
<dbReference type="SUPFAM" id="SSF47266">
    <property type="entry name" value="4-helical cytokines"/>
    <property type="match status" value="1"/>
</dbReference>
<dbReference type="GeneTree" id="ENSGT00390000007165"/>
<dbReference type="InterPro" id="IPR022356">
    <property type="entry name" value="IL-11_fish"/>
</dbReference>
<dbReference type="GO" id="GO:0043410">
    <property type="term" value="P:positive regulation of MAPK cascade"/>
    <property type="evidence" value="ECO:0007669"/>
    <property type="project" value="TreeGrafter"/>
</dbReference>
<dbReference type="AlphaFoldDB" id="A0A7N6FDV1"/>